<dbReference type="STRING" id="157652.A0A371GAD3"/>
<sequence>MLHPFKRVIDSLIPSVLKMINKEKKIENVPYASTIGNLMYAQVCTHPDIAFVISVLGRYLSKLGMDYWQAAKHVMRYLQGTKEHLLTHKIPDKLEVIEGVVSWKSVKYTLTATSTMKAEYIACYKVIHQVVWLRNFISKFHLVENISKPLTIYYDNCTIVCFS</sequence>
<evidence type="ECO:0000313" key="1">
    <source>
        <dbReference type="EMBL" id="RDX87508.1"/>
    </source>
</evidence>
<dbReference type="AlphaFoldDB" id="A0A371GAD3"/>
<proteinExistence type="predicted"/>
<feature type="non-terminal residue" evidence="1">
    <location>
        <position position="1"/>
    </location>
</feature>
<evidence type="ECO:0000313" key="2">
    <source>
        <dbReference type="Proteomes" id="UP000257109"/>
    </source>
</evidence>
<name>A0A371GAD3_MUCPR</name>
<dbReference type="Proteomes" id="UP000257109">
    <property type="component" value="Unassembled WGS sequence"/>
</dbReference>
<comment type="caution">
    <text evidence="1">The sequence shown here is derived from an EMBL/GenBank/DDBJ whole genome shotgun (WGS) entry which is preliminary data.</text>
</comment>
<reference evidence="1" key="1">
    <citation type="submission" date="2018-05" db="EMBL/GenBank/DDBJ databases">
        <title>Draft genome of Mucuna pruriens seed.</title>
        <authorList>
            <person name="Nnadi N.E."/>
            <person name="Vos R."/>
            <person name="Hasami M.H."/>
            <person name="Devisetty U.K."/>
            <person name="Aguiy J.C."/>
        </authorList>
    </citation>
    <scope>NUCLEOTIDE SEQUENCE [LARGE SCALE GENOMIC DNA]</scope>
    <source>
        <strain evidence="1">JCA_2017</strain>
    </source>
</reference>
<evidence type="ECO:0008006" key="3">
    <source>
        <dbReference type="Google" id="ProtNLM"/>
    </source>
</evidence>
<gene>
    <name evidence="1" type="ORF">CR513_31010</name>
</gene>
<dbReference type="EMBL" id="QJKJ01006213">
    <property type="protein sequence ID" value="RDX87508.1"/>
    <property type="molecule type" value="Genomic_DNA"/>
</dbReference>
<accession>A0A371GAD3</accession>
<keyword evidence="2" id="KW-1185">Reference proteome</keyword>
<organism evidence="1 2">
    <name type="scientific">Mucuna pruriens</name>
    <name type="common">Velvet bean</name>
    <name type="synonym">Dolichos pruriens</name>
    <dbReference type="NCBI Taxonomy" id="157652"/>
    <lineage>
        <taxon>Eukaryota</taxon>
        <taxon>Viridiplantae</taxon>
        <taxon>Streptophyta</taxon>
        <taxon>Embryophyta</taxon>
        <taxon>Tracheophyta</taxon>
        <taxon>Spermatophyta</taxon>
        <taxon>Magnoliopsida</taxon>
        <taxon>eudicotyledons</taxon>
        <taxon>Gunneridae</taxon>
        <taxon>Pentapetalae</taxon>
        <taxon>rosids</taxon>
        <taxon>fabids</taxon>
        <taxon>Fabales</taxon>
        <taxon>Fabaceae</taxon>
        <taxon>Papilionoideae</taxon>
        <taxon>50 kb inversion clade</taxon>
        <taxon>NPAAA clade</taxon>
        <taxon>indigoferoid/millettioid clade</taxon>
        <taxon>Phaseoleae</taxon>
        <taxon>Mucuna</taxon>
    </lineage>
</organism>
<dbReference type="OrthoDB" id="1645289at2759"/>
<dbReference type="PANTHER" id="PTHR11439">
    <property type="entry name" value="GAG-POL-RELATED RETROTRANSPOSON"/>
    <property type="match status" value="1"/>
</dbReference>
<dbReference type="PANTHER" id="PTHR11439:SF467">
    <property type="entry name" value="INTEGRASE CATALYTIC DOMAIN-CONTAINING PROTEIN"/>
    <property type="match status" value="1"/>
</dbReference>
<protein>
    <recommendedName>
        <fullName evidence="3">Retrovirus-related Pol polyprotein from transposon TNT 1-94</fullName>
    </recommendedName>
</protein>